<keyword evidence="3" id="KW-1185">Reference proteome</keyword>
<accession>A0A9Q3JB00</accession>
<reference evidence="2" key="1">
    <citation type="submission" date="2021-03" db="EMBL/GenBank/DDBJ databases">
        <title>Draft genome sequence of rust myrtle Austropuccinia psidii MF-1, a brazilian biotype.</title>
        <authorList>
            <person name="Quecine M.C."/>
            <person name="Pachon D.M.R."/>
            <person name="Bonatelli M.L."/>
            <person name="Correr F.H."/>
            <person name="Franceschini L.M."/>
            <person name="Leite T.F."/>
            <person name="Margarido G.R.A."/>
            <person name="Almeida C.A."/>
            <person name="Ferrarezi J.A."/>
            <person name="Labate C.A."/>
        </authorList>
    </citation>
    <scope>NUCLEOTIDE SEQUENCE</scope>
    <source>
        <strain evidence="2">MF-1</strain>
    </source>
</reference>
<comment type="caution">
    <text evidence="2">The sequence shown here is derived from an EMBL/GenBank/DDBJ whole genome shotgun (WGS) entry which is preliminary data.</text>
</comment>
<feature type="chain" id="PRO_5040153636" evidence="1">
    <location>
        <begin position="25"/>
        <end position="220"/>
    </location>
</feature>
<name>A0A9Q3JB00_9BASI</name>
<evidence type="ECO:0000256" key="1">
    <source>
        <dbReference type="SAM" id="SignalP"/>
    </source>
</evidence>
<dbReference type="OrthoDB" id="3211671at2759"/>
<evidence type="ECO:0000313" key="2">
    <source>
        <dbReference type="EMBL" id="MBW0558526.1"/>
    </source>
</evidence>
<evidence type="ECO:0000313" key="3">
    <source>
        <dbReference type="Proteomes" id="UP000765509"/>
    </source>
</evidence>
<dbReference type="AlphaFoldDB" id="A0A9Q3JB00"/>
<proteinExistence type="predicted"/>
<dbReference type="Proteomes" id="UP000765509">
    <property type="component" value="Unassembled WGS sequence"/>
</dbReference>
<dbReference type="InterPro" id="IPR036397">
    <property type="entry name" value="RNaseH_sf"/>
</dbReference>
<keyword evidence="1" id="KW-0732">Signal</keyword>
<feature type="signal peptide" evidence="1">
    <location>
        <begin position="1"/>
        <end position="24"/>
    </location>
</feature>
<dbReference type="EMBL" id="AVOT02066809">
    <property type="protein sequence ID" value="MBW0558526.1"/>
    <property type="molecule type" value="Genomic_DNA"/>
</dbReference>
<sequence>MAWSIRIMKDTPIIWVTLLPVVQLAYNKSQHSTTGKSPSLVEKGCNPLLPVDHLKKNLLNIHPTAKYFHEMWKRECDTASKCIAEAKEYNKQRYDKTHMEPDLKEADHVLTEEFPKKHPVCPVSLIKPYFQKGEDKFPSSEKTHTPQGIVEVEDTPVPVKKIIKARNIRLNGKYQRQYLARYKSHTADNDKWLEEDSIPDGNLHLRILRASRRSEHSHKL</sequence>
<dbReference type="Gene3D" id="3.30.420.10">
    <property type="entry name" value="Ribonuclease H-like superfamily/Ribonuclease H"/>
    <property type="match status" value="1"/>
</dbReference>
<organism evidence="2 3">
    <name type="scientific">Austropuccinia psidii MF-1</name>
    <dbReference type="NCBI Taxonomy" id="1389203"/>
    <lineage>
        <taxon>Eukaryota</taxon>
        <taxon>Fungi</taxon>
        <taxon>Dikarya</taxon>
        <taxon>Basidiomycota</taxon>
        <taxon>Pucciniomycotina</taxon>
        <taxon>Pucciniomycetes</taxon>
        <taxon>Pucciniales</taxon>
        <taxon>Sphaerophragmiaceae</taxon>
        <taxon>Austropuccinia</taxon>
    </lineage>
</organism>
<gene>
    <name evidence="2" type="ORF">O181_098241</name>
</gene>
<protein>
    <submittedName>
        <fullName evidence="2">Uncharacterized protein</fullName>
    </submittedName>
</protein>
<dbReference type="GO" id="GO:0003676">
    <property type="term" value="F:nucleic acid binding"/>
    <property type="evidence" value="ECO:0007669"/>
    <property type="project" value="InterPro"/>
</dbReference>